<accession>A0ABT1RR38</accession>
<name>A0ABT1RR38_9FIRM</name>
<comment type="caution">
    <text evidence="1">The sequence shown here is derived from an EMBL/GenBank/DDBJ whole genome shotgun (WGS) entry which is preliminary data.</text>
</comment>
<organism evidence="1 2">
    <name type="scientific">Anaerovorax odorimutans</name>
    <dbReference type="NCBI Taxonomy" id="109327"/>
    <lineage>
        <taxon>Bacteria</taxon>
        <taxon>Bacillati</taxon>
        <taxon>Bacillota</taxon>
        <taxon>Clostridia</taxon>
        <taxon>Peptostreptococcales</taxon>
        <taxon>Anaerovoracaceae</taxon>
        <taxon>Anaerovorax</taxon>
    </lineage>
</organism>
<gene>
    <name evidence="1" type="ORF">NE619_13095</name>
</gene>
<dbReference type="Pfam" id="PF10076">
    <property type="entry name" value="Phage_Mu_Gp48"/>
    <property type="match status" value="1"/>
</dbReference>
<dbReference type="InterPro" id="IPR018755">
    <property type="entry name" value="Phage_Mu_Gp48"/>
</dbReference>
<proteinExistence type="predicted"/>
<dbReference type="EMBL" id="JANFXK010000015">
    <property type="protein sequence ID" value="MCQ4637663.1"/>
    <property type="molecule type" value="Genomic_DNA"/>
</dbReference>
<keyword evidence="2" id="KW-1185">Reference proteome</keyword>
<evidence type="ECO:0000313" key="1">
    <source>
        <dbReference type="EMBL" id="MCQ4637663.1"/>
    </source>
</evidence>
<protein>
    <submittedName>
        <fullName evidence="1">YmfQ family protein</fullName>
    </submittedName>
</protein>
<sequence>MPEIVEINRVTDIQLAKLEDCIDELRDNLLIMTSRESGISRREKILKISPLDTDSLEERRFRILLNWYDSYPYTEKDILQRLNRLCGAGEYIFDLDKTQNNLECRLELTSKKKRDALELLLNEILSLNIALTVGLRYNQHVKLARFTHGQLSAYTHQALREEVLPNE</sequence>
<evidence type="ECO:0000313" key="2">
    <source>
        <dbReference type="Proteomes" id="UP001524502"/>
    </source>
</evidence>
<dbReference type="Proteomes" id="UP001524502">
    <property type="component" value="Unassembled WGS sequence"/>
</dbReference>
<reference evidence="1 2" key="1">
    <citation type="submission" date="2022-06" db="EMBL/GenBank/DDBJ databases">
        <title>Isolation of gut microbiota from human fecal samples.</title>
        <authorList>
            <person name="Pamer E.G."/>
            <person name="Barat B."/>
            <person name="Waligurski E."/>
            <person name="Medina S."/>
            <person name="Paddock L."/>
            <person name="Mostad J."/>
        </authorList>
    </citation>
    <scope>NUCLEOTIDE SEQUENCE [LARGE SCALE GENOMIC DNA]</scope>
    <source>
        <strain evidence="1 2">SL.3.17</strain>
    </source>
</reference>